<dbReference type="AlphaFoldDB" id="A0A9P4R1N2"/>
<dbReference type="Pfam" id="PF16010">
    <property type="entry name" value="CDH-cyt"/>
    <property type="match status" value="1"/>
</dbReference>
<feature type="signal peptide" evidence="1">
    <location>
        <begin position="1"/>
        <end position="22"/>
    </location>
</feature>
<reference evidence="3" key="1">
    <citation type="journal article" date="2020" name="Stud. Mycol.">
        <title>101 Dothideomycetes genomes: a test case for predicting lifestyles and emergence of pathogens.</title>
        <authorList>
            <person name="Haridas S."/>
            <person name="Albert R."/>
            <person name="Binder M."/>
            <person name="Bloem J."/>
            <person name="Labutti K."/>
            <person name="Salamov A."/>
            <person name="Andreopoulos B."/>
            <person name="Baker S."/>
            <person name="Barry K."/>
            <person name="Bills G."/>
            <person name="Bluhm B."/>
            <person name="Cannon C."/>
            <person name="Castanera R."/>
            <person name="Culley D."/>
            <person name="Daum C."/>
            <person name="Ezra D."/>
            <person name="Gonzalez J."/>
            <person name="Henrissat B."/>
            <person name="Kuo A."/>
            <person name="Liang C."/>
            <person name="Lipzen A."/>
            <person name="Lutzoni F."/>
            <person name="Magnuson J."/>
            <person name="Mondo S."/>
            <person name="Nolan M."/>
            <person name="Ohm R."/>
            <person name="Pangilinan J."/>
            <person name="Park H.-J."/>
            <person name="Ramirez L."/>
            <person name="Alfaro M."/>
            <person name="Sun H."/>
            <person name="Tritt A."/>
            <person name="Yoshinaga Y."/>
            <person name="Zwiers L.-H."/>
            <person name="Turgeon B."/>
            <person name="Goodwin S."/>
            <person name="Spatafora J."/>
            <person name="Crous P."/>
            <person name="Grigoriev I."/>
        </authorList>
    </citation>
    <scope>NUCLEOTIDE SEQUENCE</scope>
    <source>
        <strain evidence="3">CBS 125425</strain>
    </source>
</reference>
<protein>
    <submittedName>
        <fullName evidence="3">CBD9-like protein</fullName>
    </submittedName>
</protein>
<dbReference type="EMBL" id="ML996136">
    <property type="protein sequence ID" value="KAF2735400.1"/>
    <property type="molecule type" value="Genomic_DNA"/>
</dbReference>
<feature type="domain" description="Cellobiose dehydrogenase-like cytochrome" evidence="2">
    <location>
        <begin position="28"/>
        <end position="207"/>
    </location>
</feature>
<evidence type="ECO:0000259" key="2">
    <source>
        <dbReference type="Pfam" id="PF16010"/>
    </source>
</evidence>
<comment type="caution">
    <text evidence="3">The sequence shown here is derived from an EMBL/GenBank/DDBJ whole genome shotgun (WGS) entry which is preliminary data.</text>
</comment>
<evidence type="ECO:0000256" key="1">
    <source>
        <dbReference type="SAM" id="SignalP"/>
    </source>
</evidence>
<gene>
    <name evidence="3" type="ORF">EJ04DRAFT_576193</name>
</gene>
<name>A0A9P4R1N2_9PLEO</name>
<dbReference type="PANTHER" id="PTHR47797:SF5">
    <property type="entry name" value="CELLOBIOSE DEHYDROGENASE CYTOCHROME DOMAIN-CONTAINING PROTEIN"/>
    <property type="match status" value="1"/>
</dbReference>
<dbReference type="SUPFAM" id="SSF49344">
    <property type="entry name" value="CBD9-like"/>
    <property type="match status" value="1"/>
</dbReference>
<evidence type="ECO:0000313" key="4">
    <source>
        <dbReference type="Proteomes" id="UP000799444"/>
    </source>
</evidence>
<accession>A0A9P4R1N2</accession>
<keyword evidence="1" id="KW-0732">Signal</keyword>
<evidence type="ECO:0000313" key="3">
    <source>
        <dbReference type="EMBL" id="KAF2735400.1"/>
    </source>
</evidence>
<feature type="chain" id="PRO_5040352060" evidence="1">
    <location>
        <begin position="23"/>
        <end position="210"/>
    </location>
</feature>
<dbReference type="InterPro" id="IPR015920">
    <property type="entry name" value="Cellobiose_DH-like_cyt"/>
</dbReference>
<organism evidence="3 4">
    <name type="scientific">Polyplosphaeria fusca</name>
    <dbReference type="NCBI Taxonomy" id="682080"/>
    <lineage>
        <taxon>Eukaryota</taxon>
        <taxon>Fungi</taxon>
        <taxon>Dikarya</taxon>
        <taxon>Ascomycota</taxon>
        <taxon>Pezizomycotina</taxon>
        <taxon>Dothideomycetes</taxon>
        <taxon>Pleosporomycetidae</taxon>
        <taxon>Pleosporales</taxon>
        <taxon>Tetraplosphaeriaceae</taxon>
        <taxon>Polyplosphaeria</taxon>
    </lineage>
</organism>
<sequence>MVLRAMWRYAIALLSIVTFASSQTTRVVDSETGLTFSSYNVPYKTNAGKVITYRIAVPSAATSSAGYDVVLQIAAPNEIGWAGLAWGGSMVTNPLTVAWSSGSSAVVSSRWATGHTTPTIYSGATLTLMTKGTHVNGTHWQFTAKCTGCTSFTSSSGARVLNPKGSNRLAFAYSLSKPSGNSPSASIPIHETPNYWTHDFSMGQNANLGS</sequence>
<dbReference type="OrthoDB" id="413885at2759"/>
<dbReference type="Proteomes" id="UP000799444">
    <property type="component" value="Unassembled WGS sequence"/>
</dbReference>
<dbReference type="PANTHER" id="PTHR47797">
    <property type="entry name" value="DEHYDROGENASE, PUTATIVE (AFU_ORTHOLOGUE AFUA_8G05805)-RELATED"/>
    <property type="match status" value="1"/>
</dbReference>
<dbReference type="Gene3D" id="2.60.40.1210">
    <property type="entry name" value="Cellobiose dehydrogenase, cytochrome domain"/>
    <property type="match status" value="1"/>
</dbReference>
<dbReference type="CDD" id="cd09630">
    <property type="entry name" value="CDH_like_cytochrome"/>
    <property type="match status" value="1"/>
</dbReference>
<proteinExistence type="predicted"/>
<keyword evidence="4" id="KW-1185">Reference proteome</keyword>